<sequence>MKNDRKKTFPRKQEVKGTFKGRSGVPVQLGEEDEIVPHQIDESTSPRILPEDWEGRLGNALIHKDPTLPSDRGHEDKEAREYTFCCQPFIVPV</sequence>
<evidence type="ECO:0000313" key="2">
    <source>
        <dbReference type="EMBL" id="CDW47581.1"/>
    </source>
</evidence>
<reference evidence="2" key="1">
    <citation type="submission" date="2014-05" db="EMBL/GenBank/DDBJ databases">
        <authorList>
            <person name="Chronopoulou M."/>
        </authorList>
    </citation>
    <scope>NUCLEOTIDE SEQUENCE</scope>
    <source>
        <tissue evidence="2">Whole organism</tissue>
    </source>
</reference>
<proteinExistence type="predicted"/>
<feature type="non-terminal residue" evidence="2">
    <location>
        <position position="93"/>
    </location>
</feature>
<dbReference type="AlphaFoldDB" id="A0A0K2VCC5"/>
<feature type="compositionally biased region" description="Basic and acidic residues" evidence="1">
    <location>
        <begin position="1"/>
        <end position="17"/>
    </location>
</feature>
<organism evidence="2">
    <name type="scientific">Lepeophtheirus salmonis</name>
    <name type="common">Salmon louse</name>
    <name type="synonym">Caligus salmonis</name>
    <dbReference type="NCBI Taxonomy" id="72036"/>
    <lineage>
        <taxon>Eukaryota</taxon>
        <taxon>Metazoa</taxon>
        <taxon>Ecdysozoa</taxon>
        <taxon>Arthropoda</taxon>
        <taxon>Crustacea</taxon>
        <taxon>Multicrustacea</taxon>
        <taxon>Hexanauplia</taxon>
        <taxon>Copepoda</taxon>
        <taxon>Siphonostomatoida</taxon>
        <taxon>Caligidae</taxon>
        <taxon>Lepeophtheirus</taxon>
    </lineage>
</organism>
<feature type="region of interest" description="Disordered" evidence="1">
    <location>
        <begin position="1"/>
        <end position="25"/>
    </location>
</feature>
<name>A0A0K2VCC5_LEPSM</name>
<accession>A0A0K2VCC5</accession>
<evidence type="ECO:0000256" key="1">
    <source>
        <dbReference type="SAM" id="MobiDB-lite"/>
    </source>
</evidence>
<protein>
    <submittedName>
        <fullName evidence="2">Uncharacterized protein</fullName>
    </submittedName>
</protein>
<dbReference type="EMBL" id="HACA01030220">
    <property type="protein sequence ID" value="CDW47581.1"/>
    <property type="molecule type" value="Transcribed_RNA"/>
</dbReference>